<keyword evidence="2" id="KW-0946">Virion</keyword>
<dbReference type="OrthoDB" id="9804099at2"/>
<dbReference type="Proteomes" id="UP000199158">
    <property type="component" value="Unassembled WGS sequence"/>
</dbReference>
<dbReference type="Pfam" id="PF12652">
    <property type="entry name" value="CotJB"/>
    <property type="match status" value="1"/>
</dbReference>
<keyword evidence="3" id="KW-1185">Reference proteome</keyword>
<proteinExistence type="predicted"/>
<dbReference type="STRING" id="474960.SAMN05216180_1730"/>
<dbReference type="EMBL" id="FOCG01000001">
    <property type="protein sequence ID" value="SEM78208.1"/>
    <property type="molecule type" value="Genomic_DNA"/>
</dbReference>
<accession>A0A1H8B842</accession>
<dbReference type="AlphaFoldDB" id="A0A1H8B842"/>
<dbReference type="RefSeq" id="WP_092753595.1">
    <property type="nucleotide sequence ID" value="NZ_FOCG01000001.1"/>
</dbReference>
<dbReference type="InterPro" id="IPR016571">
    <property type="entry name" value="Spore_coat_assembly_CotJB"/>
</dbReference>
<evidence type="ECO:0000259" key="1">
    <source>
        <dbReference type="Pfam" id="PF12652"/>
    </source>
</evidence>
<dbReference type="PIRSF" id="PIRSF010606">
    <property type="entry name" value="Spore_coat_CotJB"/>
    <property type="match status" value="1"/>
</dbReference>
<sequence>MTNEQKVLSNRLKVSGFILLEVGLYLDTHPTDQDALAYYKKYNDIYDQTKKEYIEKYGPIMQTDYNGGDRWDWVDGPWPWEHQEEEG</sequence>
<keyword evidence="2" id="KW-0167">Capsid protein</keyword>
<reference evidence="2 3" key="1">
    <citation type="submission" date="2016-10" db="EMBL/GenBank/DDBJ databases">
        <authorList>
            <person name="de Groot N.N."/>
        </authorList>
    </citation>
    <scope>NUCLEOTIDE SEQUENCE [LARGE SCALE GENOMIC DNA]</scope>
    <source>
        <strain evidence="2 3">CGMCC 1.5070</strain>
    </source>
</reference>
<feature type="domain" description="Protein CotJB" evidence="1">
    <location>
        <begin position="11"/>
        <end position="81"/>
    </location>
</feature>
<evidence type="ECO:0000313" key="2">
    <source>
        <dbReference type="EMBL" id="SEM78208.1"/>
    </source>
</evidence>
<gene>
    <name evidence="2" type="ORF">SAMN05216180_1730</name>
</gene>
<protein>
    <submittedName>
        <fullName evidence="2">Spore coat protein JB</fullName>
    </submittedName>
</protein>
<evidence type="ECO:0000313" key="3">
    <source>
        <dbReference type="Proteomes" id="UP000199158"/>
    </source>
</evidence>
<dbReference type="InterPro" id="IPR024207">
    <property type="entry name" value="CotJB_dom"/>
</dbReference>
<name>A0A1H8B842_9FIRM</name>
<organism evidence="2 3">
    <name type="scientific">Hydrogenoanaerobacterium saccharovorans</name>
    <dbReference type="NCBI Taxonomy" id="474960"/>
    <lineage>
        <taxon>Bacteria</taxon>
        <taxon>Bacillati</taxon>
        <taxon>Bacillota</taxon>
        <taxon>Clostridia</taxon>
        <taxon>Eubacteriales</taxon>
        <taxon>Oscillospiraceae</taxon>
        <taxon>Hydrogenoanaerobacterium</taxon>
    </lineage>
</organism>